<dbReference type="Proteomes" id="UP000041254">
    <property type="component" value="Unassembled WGS sequence"/>
</dbReference>
<feature type="disulfide bond" evidence="6">
    <location>
        <begin position="267"/>
        <end position="300"/>
    </location>
</feature>
<dbReference type="GO" id="GO:0004190">
    <property type="term" value="F:aspartic-type endopeptidase activity"/>
    <property type="evidence" value="ECO:0007669"/>
    <property type="project" value="UniProtKB-KW"/>
</dbReference>
<dbReference type="PROSITE" id="PS51767">
    <property type="entry name" value="PEPTIDASE_A1"/>
    <property type="match status" value="1"/>
</dbReference>
<dbReference type="OrthoDB" id="771136at2759"/>
<evidence type="ECO:0000256" key="6">
    <source>
        <dbReference type="PIRSR" id="PIRSR601461-2"/>
    </source>
</evidence>
<dbReference type="GO" id="GO:0016485">
    <property type="term" value="P:protein processing"/>
    <property type="evidence" value="ECO:0007669"/>
    <property type="project" value="UniProtKB-ARBA"/>
</dbReference>
<evidence type="ECO:0000256" key="1">
    <source>
        <dbReference type="ARBA" id="ARBA00007447"/>
    </source>
</evidence>
<dbReference type="InParanoid" id="A0A0G4H1Z6"/>
<dbReference type="OMA" id="MIQADNI"/>
<dbReference type="FunFam" id="2.40.70.10:FF:000115">
    <property type="entry name" value="Lysosomal aspartic protease"/>
    <property type="match status" value="1"/>
</dbReference>
<keyword evidence="4" id="KW-0378">Hydrolase</keyword>
<dbReference type="SUPFAM" id="SSF50630">
    <property type="entry name" value="Acid proteases"/>
    <property type="match status" value="1"/>
</dbReference>
<dbReference type="AlphaFoldDB" id="A0A0G4H1Z6"/>
<dbReference type="Pfam" id="PF00026">
    <property type="entry name" value="Asp"/>
    <property type="match status" value="1"/>
</dbReference>
<evidence type="ECO:0000256" key="4">
    <source>
        <dbReference type="ARBA" id="ARBA00022801"/>
    </source>
</evidence>
<dbReference type="Gene3D" id="2.40.70.10">
    <property type="entry name" value="Acid Proteases"/>
    <property type="match status" value="2"/>
</dbReference>
<feature type="active site" evidence="5">
    <location>
        <position position="241"/>
    </location>
</feature>
<feature type="domain" description="Peptidase A1" evidence="7">
    <location>
        <begin position="17"/>
        <end position="341"/>
    </location>
</feature>
<dbReference type="PRINTS" id="PR00792">
    <property type="entry name" value="PEPSIN"/>
</dbReference>
<protein>
    <recommendedName>
        <fullName evidence="7">Peptidase A1 domain-containing protein</fullName>
    </recommendedName>
</protein>
<keyword evidence="6" id="KW-1015">Disulfide bond</keyword>
<reference evidence="8 9" key="1">
    <citation type="submission" date="2014-11" db="EMBL/GenBank/DDBJ databases">
        <authorList>
            <person name="Zhu J."/>
            <person name="Qi W."/>
            <person name="Song R."/>
        </authorList>
    </citation>
    <scope>NUCLEOTIDE SEQUENCE [LARGE SCALE GENOMIC DNA]</scope>
</reference>
<keyword evidence="3" id="KW-0064">Aspartyl protease</keyword>
<organism evidence="8 9">
    <name type="scientific">Vitrella brassicaformis (strain CCMP3155)</name>
    <dbReference type="NCBI Taxonomy" id="1169540"/>
    <lineage>
        <taxon>Eukaryota</taxon>
        <taxon>Sar</taxon>
        <taxon>Alveolata</taxon>
        <taxon>Colpodellida</taxon>
        <taxon>Vitrellaceae</taxon>
        <taxon>Vitrella</taxon>
    </lineage>
</organism>
<evidence type="ECO:0000256" key="2">
    <source>
        <dbReference type="ARBA" id="ARBA00022670"/>
    </source>
</evidence>
<dbReference type="EMBL" id="CDMY01000947">
    <property type="protein sequence ID" value="CEM37537.1"/>
    <property type="molecule type" value="Genomic_DNA"/>
</dbReference>
<sequence>MSGLGLAQARARFPTEYFGELCIGMPAQCFKVVFDTGSGNLVVPSSRCGSPACASHVRYDQALSATSYDIAFANKPDTLMNKRHERDYVTITFGTGEIQGIFTKDLVCLQLRYQSDICATTHFISATQESVEPFKDVPFDGILGLSLPQMSEGPQFNFVDNLIREHVIDQKVFAVFFGEDDVEESEITFGGWKKERLNDGAPLMWVDVTSPGFWQVGMHDIVVGKEHLNICQPKACQVVVDTGTSLLGGPQWMVSRLRQAIKVDSSCNDIDSLPNLGFMIGENVLYLEPRNYVSRTGDKCKLGVMAVNMPEQDGPLFILGDPFLVNFYTIYDRERMAIGFGLARHRTPRPISLFVHSSTLASDENGEQVVMQTASARSNATDAIQAQQR</sequence>
<keyword evidence="9" id="KW-1185">Reference proteome</keyword>
<dbReference type="STRING" id="1169540.A0A0G4H1Z6"/>
<feature type="active site" evidence="5">
    <location>
        <position position="35"/>
    </location>
</feature>
<evidence type="ECO:0000256" key="3">
    <source>
        <dbReference type="ARBA" id="ARBA00022750"/>
    </source>
</evidence>
<evidence type="ECO:0000256" key="5">
    <source>
        <dbReference type="PIRSR" id="PIRSR601461-1"/>
    </source>
</evidence>
<evidence type="ECO:0000259" key="7">
    <source>
        <dbReference type="PROSITE" id="PS51767"/>
    </source>
</evidence>
<dbReference type="PANTHER" id="PTHR47966:SF51">
    <property type="entry name" value="BETA-SITE APP-CLEAVING ENZYME, ISOFORM A-RELATED"/>
    <property type="match status" value="1"/>
</dbReference>
<gene>
    <name evidence="8" type="ORF">Vbra_19287</name>
</gene>
<name>A0A0G4H1Z6_VITBC</name>
<comment type="similarity">
    <text evidence="1">Belongs to the peptidase A1 family.</text>
</comment>
<dbReference type="InterPro" id="IPR033121">
    <property type="entry name" value="PEPTIDASE_A1"/>
</dbReference>
<dbReference type="InterPro" id="IPR021109">
    <property type="entry name" value="Peptidase_aspartic_dom_sf"/>
</dbReference>
<dbReference type="VEuPathDB" id="CryptoDB:Vbra_19287"/>
<evidence type="ECO:0000313" key="8">
    <source>
        <dbReference type="EMBL" id="CEM37537.1"/>
    </source>
</evidence>
<accession>A0A0G4H1Z6</accession>
<keyword evidence="2" id="KW-0645">Protease</keyword>
<dbReference type="PhylomeDB" id="A0A0G4H1Z6"/>
<dbReference type="InterPro" id="IPR001461">
    <property type="entry name" value="Aspartic_peptidase_A1"/>
</dbReference>
<proteinExistence type="inferred from homology"/>
<evidence type="ECO:0000313" key="9">
    <source>
        <dbReference type="Proteomes" id="UP000041254"/>
    </source>
</evidence>
<dbReference type="PANTHER" id="PTHR47966">
    <property type="entry name" value="BETA-SITE APP-CLEAVING ENZYME, ISOFORM A-RELATED"/>
    <property type="match status" value="1"/>
</dbReference>